<keyword evidence="2" id="KW-1185">Reference proteome</keyword>
<organism evidence="1 2">
    <name type="scientific">Jiulongibacter sediminis</name>
    <dbReference type="NCBI Taxonomy" id="1605367"/>
    <lineage>
        <taxon>Bacteria</taxon>
        <taxon>Pseudomonadati</taxon>
        <taxon>Bacteroidota</taxon>
        <taxon>Cytophagia</taxon>
        <taxon>Cytophagales</taxon>
        <taxon>Leadbetterellaceae</taxon>
        <taxon>Jiulongibacter</taxon>
    </lineage>
</organism>
<gene>
    <name evidence="1" type="ORF">AFM12_05135</name>
</gene>
<comment type="caution">
    <text evidence="1">The sequence shown here is derived from an EMBL/GenBank/DDBJ whole genome shotgun (WGS) entry which is preliminary data.</text>
</comment>
<accession>A0A0P7BRL0</accession>
<protein>
    <recommendedName>
        <fullName evidence="3">Lipocalin-like domain-containing protein</fullName>
    </recommendedName>
</protein>
<dbReference type="STRING" id="1605367.AFM12_05135"/>
<dbReference type="Proteomes" id="UP000050454">
    <property type="component" value="Unassembled WGS sequence"/>
</dbReference>
<evidence type="ECO:0000313" key="2">
    <source>
        <dbReference type="Proteomes" id="UP000050454"/>
    </source>
</evidence>
<reference evidence="1 2" key="1">
    <citation type="submission" date="2015-07" db="EMBL/GenBank/DDBJ databases">
        <title>The draft genome sequence of Leadbetterella sp. JN14-9.</title>
        <authorList>
            <person name="Liu Y."/>
            <person name="Du J."/>
            <person name="Shao Z."/>
        </authorList>
    </citation>
    <scope>NUCLEOTIDE SEQUENCE [LARGE SCALE GENOMIC DNA]</scope>
    <source>
        <strain evidence="1 2">JN14-9</strain>
    </source>
</reference>
<evidence type="ECO:0000313" key="1">
    <source>
        <dbReference type="EMBL" id="KPM49952.1"/>
    </source>
</evidence>
<dbReference type="EMBL" id="LGTQ01000005">
    <property type="protein sequence ID" value="KPM49952.1"/>
    <property type="molecule type" value="Genomic_DNA"/>
</dbReference>
<sequence>MKLSSLFLLVTLSVILTNCTKTDDVDPDVIDKLLGTYDVFEQCDKTLDWTYTIEIVKSTTSDADVIIKNFGDYKREVPATVSNDALLYDYAEPEFTLRGNGDILVDALTLYYVNTEKDFVLTCTANCTKQ</sequence>
<name>A0A0P7BRL0_9BACT</name>
<evidence type="ECO:0008006" key="3">
    <source>
        <dbReference type="Google" id="ProtNLM"/>
    </source>
</evidence>
<dbReference type="RefSeq" id="WP_055144588.1">
    <property type="nucleotide sequence ID" value="NZ_JXSZ01000005.1"/>
</dbReference>
<dbReference type="OrthoDB" id="1263836at2"/>
<proteinExistence type="predicted"/>
<dbReference type="AlphaFoldDB" id="A0A0P7BRL0"/>